<feature type="non-terminal residue" evidence="2">
    <location>
        <position position="429"/>
    </location>
</feature>
<protein>
    <submittedName>
        <fullName evidence="2">Dna-mediated transposase</fullName>
    </submittedName>
</protein>
<dbReference type="Proteomes" id="UP000036403">
    <property type="component" value="Unassembled WGS sequence"/>
</dbReference>
<comment type="caution">
    <text evidence="2">The sequence shown here is derived from an EMBL/GenBank/DDBJ whole genome shotgun (WGS) entry which is preliminary data.</text>
</comment>
<dbReference type="PaxDb" id="67767-A0A0J7K800"/>
<dbReference type="AlphaFoldDB" id="A0A0J7K800"/>
<sequence>MEVDPNLCLPDIGNSVKTCNLDCIVKYGCDGASDQGRYNQKLPGVNSTDETVFTVFMVPLCLKKRNKSTIVWNNPHSASPRRCIPITLIFAKETKDRTKQEMQIIKKQIEKLQPTKLTISDITFIVHVNMHLTMVDGKVCQALSDTPSSASCYICGAKPSEMNHLERVKEKRDNICHFQFGLSTLHAWIRFMECILHIGYRLDFCKRSAVTDEQKRMKNETKERICTAFREELGLLIDMPNQGTGNTNNGNTARRFFSDPDLTSKITGVNVELIKRFGQILRILASSTKIPRGFFERFAFETAKLYVRFYPWFFMPPIIRKVLLHGGKIMQHFLLPIGQYSEEATEARNKDFKRFREFHTRKYSRQAANQDLIHKLLVSSDLYIASLRQQWKKPEDERDHEIAQCYASRCERMKIRDRCRMRSWGPGIV</sequence>
<dbReference type="EMBL" id="LBMM01012233">
    <property type="protein sequence ID" value="KMQ86336.1"/>
    <property type="molecule type" value="Genomic_DNA"/>
</dbReference>
<accession>A0A0J7K800</accession>
<evidence type="ECO:0000313" key="3">
    <source>
        <dbReference type="Proteomes" id="UP000036403"/>
    </source>
</evidence>
<dbReference type="OrthoDB" id="7615752at2759"/>
<evidence type="ECO:0000259" key="1">
    <source>
        <dbReference type="Pfam" id="PF26100"/>
    </source>
</evidence>
<gene>
    <name evidence="2" type="ORF">RF55_14689</name>
</gene>
<proteinExistence type="predicted"/>
<feature type="domain" description="V(D)J recombination-activating protein 1 RNase H" evidence="1">
    <location>
        <begin position="24"/>
        <end position="144"/>
    </location>
</feature>
<name>A0A0J7K800_LASNI</name>
<organism evidence="2 3">
    <name type="scientific">Lasius niger</name>
    <name type="common">Black garden ant</name>
    <dbReference type="NCBI Taxonomy" id="67767"/>
    <lineage>
        <taxon>Eukaryota</taxon>
        <taxon>Metazoa</taxon>
        <taxon>Ecdysozoa</taxon>
        <taxon>Arthropoda</taxon>
        <taxon>Hexapoda</taxon>
        <taxon>Insecta</taxon>
        <taxon>Pterygota</taxon>
        <taxon>Neoptera</taxon>
        <taxon>Endopterygota</taxon>
        <taxon>Hymenoptera</taxon>
        <taxon>Apocrita</taxon>
        <taxon>Aculeata</taxon>
        <taxon>Formicoidea</taxon>
        <taxon>Formicidae</taxon>
        <taxon>Formicinae</taxon>
        <taxon>Lasius</taxon>
        <taxon>Lasius</taxon>
    </lineage>
</organism>
<dbReference type="InterPro" id="IPR058554">
    <property type="entry name" value="RAG1_RNase_H"/>
</dbReference>
<reference evidence="2 3" key="1">
    <citation type="submission" date="2015-04" db="EMBL/GenBank/DDBJ databases">
        <title>Lasius niger genome sequencing.</title>
        <authorList>
            <person name="Konorov E.A."/>
            <person name="Nikitin M.A."/>
            <person name="Kirill M.V."/>
            <person name="Chang P."/>
        </authorList>
    </citation>
    <scope>NUCLEOTIDE SEQUENCE [LARGE SCALE GENOMIC DNA]</scope>
    <source>
        <tissue evidence="2">Whole</tissue>
    </source>
</reference>
<keyword evidence="3" id="KW-1185">Reference proteome</keyword>
<evidence type="ECO:0000313" key="2">
    <source>
        <dbReference type="EMBL" id="KMQ86336.1"/>
    </source>
</evidence>
<dbReference type="Pfam" id="PF26100">
    <property type="entry name" value="RAG1_RNase_H"/>
    <property type="match status" value="1"/>
</dbReference>